<proteinExistence type="predicted"/>
<feature type="signal peptide" evidence="1">
    <location>
        <begin position="1"/>
        <end position="19"/>
    </location>
</feature>
<organism evidence="3 4">
    <name type="scientific">Byssothecium circinans</name>
    <dbReference type="NCBI Taxonomy" id="147558"/>
    <lineage>
        <taxon>Eukaryota</taxon>
        <taxon>Fungi</taxon>
        <taxon>Dikarya</taxon>
        <taxon>Ascomycota</taxon>
        <taxon>Pezizomycotina</taxon>
        <taxon>Dothideomycetes</taxon>
        <taxon>Pleosporomycetidae</taxon>
        <taxon>Pleosporales</taxon>
        <taxon>Massarineae</taxon>
        <taxon>Massarinaceae</taxon>
        <taxon>Byssothecium</taxon>
    </lineage>
</organism>
<dbReference type="Proteomes" id="UP000800035">
    <property type="component" value="Unassembled WGS sequence"/>
</dbReference>
<gene>
    <name evidence="3" type="ORF">CC80DRAFT_538548</name>
</gene>
<dbReference type="InterPro" id="IPR041542">
    <property type="entry name" value="GH43_C2"/>
</dbReference>
<dbReference type="InterPro" id="IPR051795">
    <property type="entry name" value="Glycosyl_Hydrlase_43"/>
</dbReference>
<keyword evidence="4" id="KW-1185">Reference proteome</keyword>
<accession>A0A6A5THF3</accession>
<name>A0A6A5THF3_9PLEO</name>
<dbReference type="AlphaFoldDB" id="A0A6A5THF3"/>
<evidence type="ECO:0000313" key="3">
    <source>
        <dbReference type="EMBL" id="KAF1951798.1"/>
    </source>
</evidence>
<keyword evidence="1" id="KW-0732">Signal</keyword>
<dbReference type="EMBL" id="ML977014">
    <property type="protein sequence ID" value="KAF1951798.1"/>
    <property type="molecule type" value="Genomic_DNA"/>
</dbReference>
<dbReference type="SUPFAM" id="SSF49899">
    <property type="entry name" value="Concanavalin A-like lectins/glucanases"/>
    <property type="match status" value="1"/>
</dbReference>
<dbReference type="PANTHER" id="PTHR42812:SF12">
    <property type="entry name" value="BETA-XYLOSIDASE-RELATED"/>
    <property type="match status" value="1"/>
</dbReference>
<sequence length="525" mass="59388">MVLGLLIGFLLCFEEQAQAVLGENGGSYLQHMSSRPVDSWNSRHRDRIHHRHGALLARPSHPVYPSANRRRESLVARRQTHFSYDAETVIDFNPIDERQFAGLVAYYCRYNFFYLTVTAHADGKRELLIFSSEASWPEGRFKFPLAEPVSIPQEGKVRLALNIRGRGLQFFYALEGEEELKKIGPVYDASILSDECGGHQAHGSFTGAFVGVAASDLDGLESTAEFDYFVYRPVRAGKSELLGVGQPNLLDDHLHAFGLLRRRGAELIGEQLGGKTAQTSSYLPPPQVHTRKLSSRMSNVPTRRLSTGGLPPVKTREQYVVEDAPNHNSTPCFTAWAREEIVEIPEGWSSSDFPISHKRPQWSFQIYDTTPQSDNPEHLKTLAETLHKETREEREAHGRAQPDRIDVWGMPLATDVSDEERIAKCKAHVLAEIASRNTAGNSDFHIPQLNAHDQWQRVILIIDRPQELWNEDEGGFLAVYWDVHPSYLELLAREYGNDHQEPETSAFRYTRTELGQLLANLRDAL</sequence>
<evidence type="ECO:0000259" key="2">
    <source>
        <dbReference type="Pfam" id="PF17851"/>
    </source>
</evidence>
<protein>
    <recommendedName>
        <fullName evidence="2">Beta-xylosidase C-terminal Concanavalin A-like domain-containing protein</fullName>
    </recommendedName>
</protein>
<dbReference type="Gene3D" id="2.60.120.200">
    <property type="match status" value="1"/>
</dbReference>
<dbReference type="PANTHER" id="PTHR42812">
    <property type="entry name" value="BETA-XYLOSIDASE"/>
    <property type="match status" value="1"/>
</dbReference>
<feature type="domain" description="Beta-xylosidase C-terminal Concanavalin A-like" evidence="2">
    <location>
        <begin position="68"/>
        <end position="232"/>
    </location>
</feature>
<evidence type="ECO:0000313" key="4">
    <source>
        <dbReference type="Proteomes" id="UP000800035"/>
    </source>
</evidence>
<feature type="chain" id="PRO_5025535970" description="Beta-xylosidase C-terminal Concanavalin A-like domain-containing protein" evidence="1">
    <location>
        <begin position="20"/>
        <end position="525"/>
    </location>
</feature>
<reference evidence="3" key="1">
    <citation type="journal article" date="2020" name="Stud. Mycol.">
        <title>101 Dothideomycetes genomes: a test case for predicting lifestyles and emergence of pathogens.</title>
        <authorList>
            <person name="Haridas S."/>
            <person name="Albert R."/>
            <person name="Binder M."/>
            <person name="Bloem J."/>
            <person name="Labutti K."/>
            <person name="Salamov A."/>
            <person name="Andreopoulos B."/>
            <person name="Baker S."/>
            <person name="Barry K."/>
            <person name="Bills G."/>
            <person name="Bluhm B."/>
            <person name="Cannon C."/>
            <person name="Castanera R."/>
            <person name="Culley D."/>
            <person name="Daum C."/>
            <person name="Ezra D."/>
            <person name="Gonzalez J."/>
            <person name="Henrissat B."/>
            <person name="Kuo A."/>
            <person name="Liang C."/>
            <person name="Lipzen A."/>
            <person name="Lutzoni F."/>
            <person name="Magnuson J."/>
            <person name="Mondo S."/>
            <person name="Nolan M."/>
            <person name="Ohm R."/>
            <person name="Pangilinan J."/>
            <person name="Park H.-J."/>
            <person name="Ramirez L."/>
            <person name="Alfaro M."/>
            <person name="Sun H."/>
            <person name="Tritt A."/>
            <person name="Yoshinaga Y."/>
            <person name="Zwiers L.-H."/>
            <person name="Turgeon B."/>
            <person name="Goodwin S."/>
            <person name="Spatafora J."/>
            <person name="Crous P."/>
            <person name="Grigoriev I."/>
        </authorList>
    </citation>
    <scope>NUCLEOTIDE SEQUENCE</scope>
    <source>
        <strain evidence="3">CBS 675.92</strain>
    </source>
</reference>
<evidence type="ECO:0000256" key="1">
    <source>
        <dbReference type="SAM" id="SignalP"/>
    </source>
</evidence>
<dbReference type="InterPro" id="IPR013320">
    <property type="entry name" value="ConA-like_dom_sf"/>
</dbReference>
<dbReference type="OrthoDB" id="5190067at2759"/>
<dbReference type="Pfam" id="PF17851">
    <property type="entry name" value="GH43_C2"/>
    <property type="match status" value="1"/>
</dbReference>